<dbReference type="InterPro" id="IPR010970">
    <property type="entry name" value="Cys_dSase_SufS"/>
</dbReference>
<proteinExistence type="predicted"/>
<dbReference type="SUPFAM" id="SSF53383">
    <property type="entry name" value="PLP-dependent transferases"/>
    <property type="match status" value="1"/>
</dbReference>
<evidence type="ECO:0000313" key="7">
    <source>
        <dbReference type="EMBL" id="KZX13430.1"/>
    </source>
</evidence>
<dbReference type="Gene3D" id="3.90.1150.10">
    <property type="entry name" value="Aspartate Aminotransferase, domain 1"/>
    <property type="match status" value="1"/>
</dbReference>
<comment type="cofactor">
    <cofactor evidence="1">
        <name>pyridoxal 5'-phosphate</name>
        <dbReference type="ChEBI" id="CHEBI:597326"/>
    </cofactor>
</comment>
<keyword evidence="4" id="KW-0663">Pyridoxal phosphate</keyword>
<keyword evidence="8" id="KW-1185">Reference proteome</keyword>
<evidence type="ECO:0000256" key="5">
    <source>
        <dbReference type="ARBA" id="ARBA00050776"/>
    </source>
</evidence>
<accession>A0A162FQ27</accession>
<feature type="domain" description="Aminotransferase class V" evidence="6">
    <location>
        <begin position="18"/>
        <end position="382"/>
    </location>
</feature>
<dbReference type="Pfam" id="PF00266">
    <property type="entry name" value="Aminotran_5"/>
    <property type="match status" value="1"/>
</dbReference>
<protein>
    <recommendedName>
        <fullName evidence="2">cysteine desulfurase</fullName>
        <ecNumber evidence="2">2.8.1.7</ecNumber>
    </recommendedName>
</protein>
<comment type="caution">
    <text evidence="7">The sequence shown here is derived from an EMBL/GenBank/DDBJ whole genome shotgun (WGS) entry which is preliminary data.</text>
</comment>
<keyword evidence="3 7" id="KW-0808">Transferase</keyword>
<dbReference type="GO" id="GO:0030170">
    <property type="term" value="F:pyridoxal phosphate binding"/>
    <property type="evidence" value="ECO:0007669"/>
    <property type="project" value="InterPro"/>
</dbReference>
<evidence type="ECO:0000256" key="3">
    <source>
        <dbReference type="ARBA" id="ARBA00022679"/>
    </source>
</evidence>
<dbReference type="Gene3D" id="3.40.640.10">
    <property type="entry name" value="Type I PLP-dependent aspartate aminotransferase-like (Major domain)"/>
    <property type="match status" value="1"/>
</dbReference>
<dbReference type="AlphaFoldDB" id="A0A162FQ27"/>
<name>A0A162FQ27_9EURY</name>
<dbReference type="RefSeq" id="WP_067090243.1">
    <property type="nucleotide sequence ID" value="NZ_LWMV01000146.1"/>
</dbReference>
<evidence type="ECO:0000256" key="4">
    <source>
        <dbReference type="ARBA" id="ARBA00022898"/>
    </source>
</evidence>
<comment type="catalytic activity">
    <reaction evidence="5">
        <text>(sulfur carrier)-H + L-cysteine = (sulfur carrier)-SH + L-alanine</text>
        <dbReference type="Rhea" id="RHEA:43892"/>
        <dbReference type="Rhea" id="RHEA-COMP:14737"/>
        <dbReference type="Rhea" id="RHEA-COMP:14739"/>
        <dbReference type="ChEBI" id="CHEBI:29917"/>
        <dbReference type="ChEBI" id="CHEBI:35235"/>
        <dbReference type="ChEBI" id="CHEBI:57972"/>
        <dbReference type="ChEBI" id="CHEBI:64428"/>
        <dbReference type="EC" id="2.8.1.7"/>
    </reaction>
</comment>
<gene>
    <name evidence="7" type="primary">csd</name>
    <name evidence="7" type="ORF">MBCUR_06940</name>
</gene>
<dbReference type="Proteomes" id="UP000077245">
    <property type="component" value="Unassembled WGS sequence"/>
</dbReference>
<dbReference type="PANTHER" id="PTHR43586">
    <property type="entry name" value="CYSTEINE DESULFURASE"/>
    <property type="match status" value="1"/>
</dbReference>
<organism evidence="7 8">
    <name type="scientific">Methanobrevibacter curvatus</name>
    <dbReference type="NCBI Taxonomy" id="49547"/>
    <lineage>
        <taxon>Archaea</taxon>
        <taxon>Methanobacteriati</taxon>
        <taxon>Methanobacteriota</taxon>
        <taxon>Methanomada group</taxon>
        <taxon>Methanobacteria</taxon>
        <taxon>Methanobacteriales</taxon>
        <taxon>Methanobacteriaceae</taxon>
        <taxon>Methanobrevibacter</taxon>
    </lineage>
</organism>
<dbReference type="EC" id="2.8.1.7" evidence="2"/>
<dbReference type="InterPro" id="IPR000192">
    <property type="entry name" value="Aminotrans_V_dom"/>
</dbReference>
<dbReference type="PANTHER" id="PTHR43586:SF8">
    <property type="entry name" value="CYSTEINE DESULFURASE 1, CHLOROPLASTIC"/>
    <property type="match status" value="1"/>
</dbReference>
<dbReference type="GO" id="GO:0031071">
    <property type="term" value="F:cysteine desulfurase activity"/>
    <property type="evidence" value="ECO:0007669"/>
    <property type="project" value="UniProtKB-EC"/>
</dbReference>
<dbReference type="EMBL" id="LWMV01000146">
    <property type="protein sequence ID" value="KZX13430.1"/>
    <property type="molecule type" value="Genomic_DNA"/>
</dbReference>
<dbReference type="InterPro" id="IPR015424">
    <property type="entry name" value="PyrdxlP-dep_Trfase"/>
</dbReference>
<evidence type="ECO:0000259" key="6">
    <source>
        <dbReference type="Pfam" id="PF00266"/>
    </source>
</evidence>
<dbReference type="CDD" id="cd06453">
    <property type="entry name" value="SufS_like"/>
    <property type="match status" value="1"/>
</dbReference>
<dbReference type="InterPro" id="IPR015422">
    <property type="entry name" value="PyrdxlP-dep_Trfase_small"/>
</dbReference>
<dbReference type="STRING" id="49547.MBCUR_06940"/>
<reference evidence="7 8" key="1">
    <citation type="submission" date="2016-04" db="EMBL/GenBank/DDBJ databases">
        <title>Genome sequence of Methanobrevibacter curvatus DSM 11111.</title>
        <authorList>
            <person name="Poehlein A."/>
            <person name="Seedorf H."/>
            <person name="Daniel R."/>
        </authorList>
    </citation>
    <scope>NUCLEOTIDE SEQUENCE [LARGE SCALE GENOMIC DNA]</scope>
    <source>
        <strain evidence="7 8">DSM 11111</strain>
    </source>
</reference>
<evidence type="ECO:0000313" key="8">
    <source>
        <dbReference type="Proteomes" id="UP000077245"/>
    </source>
</evidence>
<dbReference type="PATRIC" id="fig|49547.3.peg.746"/>
<dbReference type="InterPro" id="IPR015421">
    <property type="entry name" value="PyrdxlP-dep_Trfase_major"/>
</dbReference>
<evidence type="ECO:0000256" key="1">
    <source>
        <dbReference type="ARBA" id="ARBA00001933"/>
    </source>
</evidence>
<sequence length="394" mass="43881">MINIDKIRNDFPILDEITYLDSASTSLTPIPVVEAISDYFLNYNANVGRGSYKIAIKAGQMIDKTRQNIANFINSNENEIVFTKNTTEAINIVANGLSFENNSNIIVSDIEHHSNIIPWLNLDNVDVNILKSENYQINIENLEEAINKNTKLVAINHISNAFGSMENLKAIEKIVHDNGSYLIIDGAQSIGHSNINVNEINPDFMAFPGHKGLLGPVGTGFLYIKEEHFKDVKPKNLGGGTIVDYENGKFKLEEPPYRYEGGTLNIAGFIGLNKAISYIESIGLKNIIGYTDNLSKKLYKGLNEINNIVIYANPKNFHNIVSFNIEGLNPYDVSKILDETENISLRSGFHCAIPGLKRYTITEGTIRASIHCYNNKEDIDKLISALTEISHLLS</sequence>
<dbReference type="GO" id="GO:0006534">
    <property type="term" value="P:cysteine metabolic process"/>
    <property type="evidence" value="ECO:0007669"/>
    <property type="project" value="InterPro"/>
</dbReference>
<evidence type="ECO:0000256" key="2">
    <source>
        <dbReference type="ARBA" id="ARBA00012239"/>
    </source>
</evidence>